<evidence type="ECO:0000313" key="2">
    <source>
        <dbReference type="Proteomes" id="UP001649230"/>
    </source>
</evidence>
<evidence type="ECO:0000313" key="1">
    <source>
        <dbReference type="EMBL" id="UJF33870.1"/>
    </source>
</evidence>
<sequence length="77" mass="8527">MFVYIPNRIHGKIAVDAIVTDIVTFTYTMKRISYHSWEEAASDPAIKVGIPIIRIVIAATGEPEGICTGHRAQTSFH</sequence>
<gene>
    <name evidence="1" type="ORF">L0M14_00980</name>
</gene>
<dbReference type="Proteomes" id="UP001649230">
    <property type="component" value="Chromosome"/>
</dbReference>
<keyword evidence="2" id="KW-1185">Reference proteome</keyword>
<name>A0ABY3SKF6_9BACL</name>
<protein>
    <submittedName>
        <fullName evidence="1">Uncharacterized protein</fullName>
    </submittedName>
</protein>
<organism evidence="1 2">
    <name type="scientific">Paenibacillus hexagrammi</name>
    <dbReference type="NCBI Taxonomy" id="2908839"/>
    <lineage>
        <taxon>Bacteria</taxon>
        <taxon>Bacillati</taxon>
        <taxon>Bacillota</taxon>
        <taxon>Bacilli</taxon>
        <taxon>Bacillales</taxon>
        <taxon>Paenibacillaceae</taxon>
        <taxon>Paenibacillus</taxon>
    </lineage>
</organism>
<dbReference type="EMBL" id="CP090978">
    <property type="protein sequence ID" value="UJF33870.1"/>
    <property type="molecule type" value="Genomic_DNA"/>
</dbReference>
<proteinExistence type="predicted"/>
<accession>A0ABY3SKF6</accession>
<dbReference type="RefSeq" id="WP_235120261.1">
    <property type="nucleotide sequence ID" value="NZ_CP090978.1"/>
</dbReference>
<reference evidence="1 2" key="1">
    <citation type="journal article" date="2024" name="Int. J. Syst. Evol. Microbiol.">
        <title>Paenibacillus hexagrammi sp. nov., a novel bacterium isolated from the gut content of Hexagrammos agrammus.</title>
        <authorList>
            <person name="Jung H.K."/>
            <person name="Kim D.G."/>
            <person name="Zin H."/>
            <person name="Park J."/>
            <person name="Jung H."/>
            <person name="Kim Y.O."/>
            <person name="Kong H.J."/>
            <person name="Kim J.W."/>
            <person name="Kim Y.S."/>
        </authorList>
    </citation>
    <scope>NUCLEOTIDE SEQUENCE [LARGE SCALE GENOMIC DNA]</scope>
    <source>
        <strain evidence="1 2">YPD9-1</strain>
    </source>
</reference>